<comment type="caution">
    <text evidence="2">The sequence shown here is derived from an EMBL/GenBank/DDBJ whole genome shotgun (WGS) entry which is preliminary data.</text>
</comment>
<evidence type="ECO:0000313" key="2">
    <source>
        <dbReference type="EMBL" id="MFC3575847.1"/>
    </source>
</evidence>
<dbReference type="Proteomes" id="UP001595701">
    <property type="component" value="Unassembled WGS sequence"/>
</dbReference>
<keyword evidence="3" id="KW-1185">Reference proteome</keyword>
<name>A0ABV7SJH9_9ACTN</name>
<evidence type="ECO:0000256" key="1">
    <source>
        <dbReference type="SAM" id="MobiDB-lite"/>
    </source>
</evidence>
<dbReference type="EMBL" id="JBHRWR010000016">
    <property type="protein sequence ID" value="MFC3575847.1"/>
    <property type="molecule type" value="Genomic_DNA"/>
</dbReference>
<accession>A0ABV7SJH9</accession>
<dbReference type="RefSeq" id="WP_310765955.1">
    <property type="nucleotide sequence ID" value="NZ_JBHRWR010000016.1"/>
</dbReference>
<sequence>MRRRRPAVLAAPLSDAPGRPHIQVPHAPENIIGGYPWEGV</sequence>
<organism evidence="2 3">
    <name type="scientific">Streptomyces yaanensis</name>
    <dbReference type="NCBI Taxonomy" id="1142239"/>
    <lineage>
        <taxon>Bacteria</taxon>
        <taxon>Bacillati</taxon>
        <taxon>Actinomycetota</taxon>
        <taxon>Actinomycetes</taxon>
        <taxon>Kitasatosporales</taxon>
        <taxon>Streptomycetaceae</taxon>
        <taxon>Streptomyces</taxon>
    </lineage>
</organism>
<reference evidence="3" key="1">
    <citation type="journal article" date="2019" name="Int. J. Syst. Evol. Microbiol.">
        <title>The Global Catalogue of Microorganisms (GCM) 10K type strain sequencing project: providing services to taxonomists for standard genome sequencing and annotation.</title>
        <authorList>
            <consortium name="The Broad Institute Genomics Platform"/>
            <consortium name="The Broad Institute Genome Sequencing Center for Infectious Disease"/>
            <person name="Wu L."/>
            <person name="Ma J."/>
        </authorList>
    </citation>
    <scope>NUCLEOTIDE SEQUENCE [LARGE SCALE GENOMIC DNA]</scope>
    <source>
        <strain evidence="3">CGMCC 4.7035</strain>
    </source>
</reference>
<gene>
    <name evidence="2" type="ORF">ACFOZ0_21705</name>
</gene>
<feature type="region of interest" description="Disordered" evidence="1">
    <location>
        <begin position="1"/>
        <end position="27"/>
    </location>
</feature>
<proteinExistence type="predicted"/>
<evidence type="ECO:0000313" key="3">
    <source>
        <dbReference type="Proteomes" id="UP001595701"/>
    </source>
</evidence>
<protein>
    <submittedName>
        <fullName evidence="2">Uncharacterized protein</fullName>
    </submittedName>
</protein>